<dbReference type="Proteomes" id="UP000313359">
    <property type="component" value="Unassembled WGS sequence"/>
</dbReference>
<evidence type="ECO:0000313" key="3">
    <source>
        <dbReference type="Proteomes" id="UP000313359"/>
    </source>
</evidence>
<evidence type="ECO:0000256" key="1">
    <source>
        <dbReference type="SAM" id="MobiDB-lite"/>
    </source>
</evidence>
<proteinExistence type="predicted"/>
<dbReference type="EMBL" id="ML122258">
    <property type="protein sequence ID" value="RPD62700.1"/>
    <property type="molecule type" value="Genomic_DNA"/>
</dbReference>
<accession>A0A5C2SG47</accession>
<protein>
    <submittedName>
        <fullName evidence="2">Uncharacterized protein</fullName>
    </submittedName>
</protein>
<feature type="region of interest" description="Disordered" evidence="1">
    <location>
        <begin position="277"/>
        <end position="313"/>
    </location>
</feature>
<gene>
    <name evidence="2" type="ORF">L227DRAFT_434037</name>
</gene>
<feature type="region of interest" description="Disordered" evidence="1">
    <location>
        <begin position="191"/>
        <end position="210"/>
    </location>
</feature>
<organism evidence="2 3">
    <name type="scientific">Lentinus tigrinus ALCF2SS1-6</name>
    <dbReference type="NCBI Taxonomy" id="1328759"/>
    <lineage>
        <taxon>Eukaryota</taxon>
        <taxon>Fungi</taxon>
        <taxon>Dikarya</taxon>
        <taxon>Basidiomycota</taxon>
        <taxon>Agaricomycotina</taxon>
        <taxon>Agaricomycetes</taxon>
        <taxon>Polyporales</taxon>
        <taxon>Polyporaceae</taxon>
        <taxon>Lentinus</taxon>
    </lineage>
</organism>
<reference evidence="2" key="1">
    <citation type="journal article" date="2018" name="Genome Biol. Evol.">
        <title>Genomics and development of Lentinus tigrinus, a white-rot wood-decaying mushroom with dimorphic fruiting bodies.</title>
        <authorList>
            <person name="Wu B."/>
            <person name="Xu Z."/>
            <person name="Knudson A."/>
            <person name="Carlson A."/>
            <person name="Chen N."/>
            <person name="Kovaka S."/>
            <person name="LaButti K."/>
            <person name="Lipzen A."/>
            <person name="Pennachio C."/>
            <person name="Riley R."/>
            <person name="Schakwitz W."/>
            <person name="Umezawa K."/>
            <person name="Ohm R.A."/>
            <person name="Grigoriev I.V."/>
            <person name="Nagy L.G."/>
            <person name="Gibbons J."/>
            <person name="Hibbett D."/>
        </authorList>
    </citation>
    <scope>NUCLEOTIDE SEQUENCE [LARGE SCALE GENOMIC DNA]</scope>
    <source>
        <strain evidence="2">ALCF2SS1-6</strain>
    </source>
</reference>
<sequence>MISSRPAQGAPGSSFSTTRSSMTNPLRYSAPCPLGNQQTTFSGSISVIATRRTAGTRRDVSPRRRCLSLCLSFLRPRSQLETTPPWPERVLSPRIDTSDILSSTASASGAPTFLAQFRLPSASCHPRCRRPTSSMAIQATTSDATRHLVQRRPPSRPSWPRLISHPQRPPGVPMHSISLLPARFNRPLLYHHHSGTQHPRSEQNRTQRRPLTEMRACTASQDLRQSHGMTSLVPPNRDNQGRNAKGCIHGLMTIVSIFIAHIRVLISSLTAATLQPVASLGQSSRRRTGLDPPNRARTTPLCGEARSSRLLDE</sequence>
<evidence type="ECO:0000313" key="2">
    <source>
        <dbReference type="EMBL" id="RPD62700.1"/>
    </source>
</evidence>
<feature type="region of interest" description="Disordered" evidence="1">
    <location>
        <begin position="1"/>
        <end position="29"/>
    </location>
</feature>
<name>A0A5C2SG47_9APHY</name>
<feature type="region of interest" description="Disordered" evidence="1">
    <location>
        <begin position="222"/>
        <end position="242"/>
    </location>
</feature>
<feature type="compositionally biased region" description="Polar residues" evidence="1">
    <location>
        <begin position="1"/>
        <end position="26"/>
    </location>
</feature>
<feature type="region of interest" description="Disordered" evidence="1">
    <location>
        <begin position="143"/>
        <end position="170"/>
    </location>
</feature>
<keyword evidence="3" id="KW-1185">Reference proteome</keyword>
<dbReference type="AlphaFoldDB" id="A0A5C2SG47"/>